<dbReference type="Gene3D" id="3.40.309.10">
    <property type="entry name" value="Aldehyde Dehydrogenase, Chain A, domain 2"/>
    <property type="match status" value="1"/>
</dbReference>
<dbReference type="SUPFAM" id="SSF53623">
    <property type="entry name" value="MurD-like peptide ligases, catalytic domain"/>
    <property type="match status" value="1"/>
</dbReference>
<dbReference type="EMBL" id="JACMSC010000017">
    <property type="protein sequence ID" value="KAG6478538.1"/>
    <property type="molecule type" value="Genomic_DNA"/>
</dbReference>
<evidence type="ECO:0000256" key="19">
    <source>
        <dbReference type="ARBA" id="ARBA00022676"/>
    </source>
</evidence>
<dbReference type="GO" id="GO:0006730">
    <property type="term" value="P:one-carbon metabolic process"/>
    <property type="evidence" value="ECO:0007669"/>
    <property type="project" value="UniProtKB-KW"/>
</dbReference>
<evidence type="ECO:0000256" key="2">
    <source>
        <dbReference type="ARBA" id="ARBA00004985"/>
    </source>
</evidence>
<comment type="pathway">
    <text evidence="3">Cofactor biosynthesis; tetrahydrofolylpolyglutamate biosynthesis.</text>
</comment>
<dbReference type="GO" id="GO:0004326">
    <property type="term" value="F:tetrahydrofolylpolyglutamate synthase activity"/>
    <property type="evidence" value="ECO:0007669"/>
    <property type="project" value="UniProtKB-EC"/>
</dbReference>
<keyword evidence="21" id="KW-0479">Metal-binding</keyword>
<dbReference type="FunFam" id="3.90.190.20:FF:000011">
    <property type="entry name" value="Folylpolyglutamate synthase"/>
    <property type="match status" value="1"/>
</dbReference>
<dbReference type="GO" id="GO:0055129">
    <property type="term" value="P:L-proline biosynthetic process"/>
    <property type="evidence" value="ECO:0007669"/>
    <property type="project" value="UniProtKB-UniPathway"/>
</dbReference>
<dbReference type="GO" id="GO:0009707">
    <property type="term" value="C:chloroplast outer membrane"/>
    <property type="evidence" value="ECO:0007669"/>
    <property type="project" value="UniProtKB-SubCell"/>
</dbReference>
<dbReference type="Gene3D" id="3.40.1190.10">
    <property type="entry name" value="Mur-like, catalytic domain"/>
    <property type="match status" value="1"/>
</dbReference>
<dbReference type="Pfam" id="PF00534">
    <property type="entry name" value="Glycos_transf_1"/>
    <property type="match status" value="1"/>
</dbReference>
<dbReference type="CDD" id="cd01635">
    <property type="entry name" value="Glycosyltransferase_GTB-type"/>
    <property type="match status" value="1"/>
</dbReference>
<evidence type="ECO:0000256" key="17">
    <source>
        <dbReference type="ARBA" id="ARBA00022640"/>
    </source>
</evidence>
<evidence type="ECO:0000313" key="46">
    <source>
        <dbReference type="Proteomes" id="UP000734854"/>
    </source>
</evidence>
<dbReference type="PANTHER" id="PTHR11063:SF8">
    <property type="entry name" value="DELTA-1-PYRROLINE-5-CARBOXYLATE SYNTHASE"/>
    <property type="match status" value="1"/>
</dbReference>
<keyword evidence="28" id="KW-0521">NADP</keyword>
<comment type="similarity">
    <text evidence="8">Belongs to the glycosyltransferase group 1 family. Glycosyltransferase 4 subfamily.</text>
</comment>
<evidence type="ECO:0000256" key="30">
    <source>
        <dbReference type="ARBA" id="ARBA00023136"/>
    </source>
</evidence>
<evidence type="ECO:0000256" key="15">
    <source>
        <dbReference type="ARBA" id="ARBA00022598"/>
    </source>
</evidence>
<dbReference type="PROSITE" id="PS01012">
    <property type="entry name" value="FOLYLPOLYGLU_SYNT_2"/>
    <property type="match status" value="1"/>
</dbReference>
<dbReference type="GO" id="GO:0046481">
    <property type="term" value="F:digalactosyldiacylglycerol synthase activity"/>
    <property type="evidence" value="ECO:0007669"/>
    <property type="project" value="UniProtKB-EC"/>
</dbReference>
<evidence type="ECO:0000256" key="42">
    <source>
        <dbReference type="SAM" id="Phobius"/>
    </source>
</evidence>
<dbReference type="SUPFAM" id="SSF53633">
    <property type="entry name" value="Carbamate kinase-like"/>
    <property type="match status" value="1"/>
</dbReference>
<evidence type="ECO:0000256" key="37">
    <source>
        <dbReference type="ARBA" id="ARBA00048651"/>
    </source>
</evidence>
<evidence type="ECO:0000256" key="23">
    <source>
        <dbReference type="ARBA" id="ARBA00022741"/>
    </source>
</evidence>
<dbReference type="EC" id="2.7.2.11" evidence="9"/>
<feature type="domain" description="Aspartate/glutamate/uridylate kinase" evidence="44">
    <location>
        <begin position="38"/>
        <end position="271"/>
    </location>
</feature>
<evidence type="ECO:0000256" key="28">
    <source>
        <dbReference type="ARBA" id="ARBA00022857"/>
    </source>
</evidence>
<evidence type="ECO:0000256" key="38">
    <source>
        <dbReference type="ARBA" id="ARBA00049024"/>
    </source>
</evidence>
<evidence type="ECO:0000256" key="13">
    <source>
        <dbReference type="ARBA" id="ARBA00022528"/>
    </source>
</evidence>
<keyword evidence="14" id="KW-0554">One-carbon metabolism</keyword>
<dbReference type="GO" id="GO:0046872">
    <property type="term" value="F:metal ion binding"/>
    <property type="evidence" value="ECO:0007669"/>
    <property type="project" value="UniProtKB-KW"/>
</dbReference>
<comment type="pathway">
    <text evidence="2">Amino-acid biosynthesis; L-proline biosynthesis; L-glutamate 5-semialdehyde from L-glutamate: step 2/2.</text>
</comment>
<dbReference type="PRINTS" id="PR00474">
    <property type="entry name" value="GLU5KINASE"/>
</dbReference>
<dbReference type="EC" id="6.3.2.17" evidence="11"/>
<evidence type="ECO:0000256" key="4">
    <source>
        <dbReference type="ARBA" id="ARBA00005185"/>
    </source>
</evidence>
<keyword evidence="30 42" id="KW-0472">Membrane</keyword>
<evidence type="ECO:0000259" key="43">
    <source>
        <dbReference type="Pfam" id="PF00534"/>
    </source>
</evidence>
<evidence type="ECO:0000256" key="34">
    <source>
        <dbReference type="ARBA" id="ARBA00030592"/>
    </source>
</evidence>
<evidence type="ECO:0000256" key="10">
    <source>
        <dbReference type="ARBA" id="ARBA00013002"/>
    </source>
</evidence>
<dbReference type="Gene3D" id="3.40.1160.10">
    <property type="entry name" value="Acetylglutamate kinase-like"/>
    <property type="match status" value="1"/>
</dbReference>
<comment type="catalytic activity">
    <reaction evidence="37">
        <text>a 1,2-diacyl-3-O-(beta-D-galactosyl)-sn-glycerol + UDP-alpha-D-galactose = a 1,2-diacyl-3-O-[alpha-D-galactosyl-(1-&gt;6)-beta-D-galactosyl]-sn-glycerol + UDP + H(+)</text>
        <dbReference type="Rhea" id="RHEA:10520"/>
        <dbReference type="ChEBI" id="CHEBI:15378"/>
        <dbReference type="ChEBI" id="CHEBI:17615"/>
        <dbReference type="ChEBI" id="CHEBI:28396"/>
        <dbReference type="ChEBI" id="CHEBI:58223"/>
        <dbReference type="ChEBI" id="CHEBI:66914"/>
        <dbReference type="EC" id="2.4.1.241"/>
    </reaction>
</comment>
<evidence type="ECO:0000256" key="9">
    <source>
        <dbReference type="ARBA" id="ARBA00012777"/>
    </source>
</evidence>
<gene>
    <name evidence="45" type="ORF">ZIOFF_061981</name>
</gene>
<feature type="domain" description="Glycosyl transferase family 1" evidence="43">
    <location>
        <begin position="823"/>
        <end position="927"/>
    </location>
</feature>
<evidence type="ECO:0000256" key="6">
    <source>
        <dbReference type="ARBA" id="ARBA00008276"/>
    </source>
</evidence>
<keyword evidence="46" id="KW-1185">Reference proteome</keyword>
<dbReference type="InterPro" id="IPR016162">
    <property type="entry name" value="Ald_DH_N"/>
</dbReference>
<comment type="similarity">
    <text evidence="6">Belongs to the folylpolyglutamate synthase family.</text>
</comment>
<dbReference type="InterPro" id="IPR036615">
    <property type="entry name" value="Mur_ligase_C_dom_sf"/>
</dbReference>
<evidence type="ECO:0000256" key="7">
    <source>
        <dbReference type="ARBA" id="ARBA00009302"/>
    </source>
</evidence>
<keyword evidence="23" id="KW-0547">Nucleotide-binding</keyword>
<evidence type="ECO:0000256" key="31">
    <source>
        <dbReference type="ARBA" id="ARBA00023268"/>
    </source>
</evidence>
<dbReference type="EC" id="2.4.1.241" evidence="33"/>
<dbReference type="Pfam" id="PF00696">
    <property type="entry name" value="AA_kinase"/>
    <property type="match status" value="1"/>
</dbReference>
<comment type="similarity">
    <text evidence="5">In the C-terminal section; belongs to the gamma-glutamyl phosphate reductase family.</text>
</comment>
<comment type="catalytic activity">
    <reaction evidence="39">
        <text>L-glutamate + ATP = L-glutamyl 5-phosphate + ADP</text>
        <dbReference type="Rhea" id="RHEA:14877"/>
        <dbReference type="ChEBI" id="CHEBI:29985"/>
        <dbReference type="ChEBI" id="CHEBI:30616"/>
        <dbReference type="ChEBI" id="CHEBI:58274"/>
        <dbReference type="ChEBI" id="CHEBI:456216"/>
        <dbReference type="EC" id="2.7.2.11"/>
    </reaction>
</comment>
<dbReference type="GO" id="GO:0004350">
    <property type="term" value="F:glutamate-5-semialdehyde dehydrogenase activity"/>
    <property type="evidence" value="ECO:0007669"/>
    <property type="project" value="UniProtKB-EC"/>
</dbReference>
<comment type="catalytic activity">
    <reaction evidence="36">
        <text>(6S)-5,6,7,8-tetrahydrofolyl-(gamma-L-Glu)(n) + L-glutamate + ATP = (6S)-5,6,7,8-tetrahydrofolyl-(gamma-L-Glu)(n+1) + ADP + phosphate + H(+)</text>
        <dbReference type="Rhea" id="RHEA:10580"/>
        <dbReference type="Rhea" id="RHEA-COMP:14738"/>
        <dbReference type="Rhea" id="RHEA-COMP:14740"/>
        <dbReference type="ChEBI" id="CHEBI:15378"/>
        <dbReference type="ChEBI" id="CHEBI:29985"/>
        <dbReference type="ChEBI" id="CHEBI:30616"/>
        <dbReference type="ChEBI" id="CHEBI:43474"/>
        <dbReference type="ChEBI" id="CHEBI:141005"/>
        <dbReference type="ChEBI" id="CHEBI:456216"/>
        <dbReference type="EC" id="6.3.2.17"/>
    </reaction>
</comment>
<dbReference type="GO" id="GO:0005524">
    <property type="term" value="F:ATP binding"/>
    <property type="evidence" value="ECO:0007669"/>
    <property type="project" value="UniProtKB-KW"/>
</dbReference>
<organism evidence="45 46">
    <name type="scientific">Zingiber officinale</name>
    <name type="common">Ginger</name>
    <name type="synonym">Amomum zingiber</name>
    <dbReference type="NCBI Taxonomy" id="94328"/>
    <lineage>
        <taxon>Eukaryota</taxon>
        <taxon>Viridiplantae</taxon>
        <taxon>Streptophyta</taxon>
        <taxon>Embryophyta</taxon>
        <taxon>Tracheophyta</taxon>
        <taxon>Spermatophyta</taxon>
        <taxon>Magnoliopsida</taxon>
        <taxon>Liliopsida</taxon>
        <taxon>Zingiberales</taxon>
        <taxon>Zingiberaceae</taxon>
        <taxon>Zingiber</taxon>
    </lineage>
</organism>
<dbReference type="FunFam" id="3.40.50.2000:FF:000084">
    <property type="entry name" value="Digalactosyldiacylglycerol synthase 2 chloroplastic"/>
    <property type="match status" value="1"/>
</dbReference>
<accession>A0A8J5F4W6</accession>
<comment type="caution">
    <text evidence="45">The sequence shown here is derived from an EMBL/GenBank/DDBJ whole genome shotgun (WGS) entry which is preliminary data.</text>
</comment>
<dbReference type="Gene3D" id="3.40.50.2000">
    <property type="entry name" value="Glycogen Phosphorylase B"/>
    <property type="match status" value="1"/>
</dbReference>
<dbReference type="FunFam" id="3.40.1160.10:FF:000013">
    <property type="entry name" value="Delta-1-pyrroline-5-carboxylate synthase"/>
    <property type="match status" value="1"/>
</dbReference>
<dbReference type="PROSITE" id="PS00902">
    <property type="entry name" value="GLUTAMATE_5_KINASE"/>
    <property type="match status" value="1"/>
</dbReference>
<dbReference type="InterPro" id="IPR001057">
    <property type="entry name" value="Glu/AcGlu_kinase"/>
</dbReference>
<proteinExistence type="inferred from homology"/>
<evidence type="ECO:0000256" key="39">
    <source>
        <dbReference type="ARBA" id="ARBA00049141"/>
    </source>
</evidence>
<comment type="catalytic activity">
    <reaction evidence="38">
        <text>L-glutamate 5-semialdehyde + phosphate + NADP(+) = L-glutamyl 5-phosphate + NADPH + H(+)</text>
        <dbReference type="Rhea" id="RHEA:19541"/>
        <dbReference type="ChEBI" id="CHEBI:15378"/>
        <dbReference type="ChEBI" id="CHEBI:43474"/>
        <dbReference type="ChEBI" id="CHEBI:57783"/>
        <dbReference type="ChEBI" id="CHEBI:58066"/>
        <dbReference type="ChEBI" id="CHEBI:58274"/>
        <dbReference type="ChEBI" id="CHEBI:58349"/>
        <dbReference type="EC" id="1.2.1.41"/>
    </reaction>
</comment>
<dbReference type="PANTHER" id="PTHR11063">
    <property type="entry name" value="GLUTAMATE SEMIALDEHYDE DEHYDROGENASE"/>
    <property type="match status" value="1"/>
</dbReference>
<dbReference type="SUPFAM" id="SSF53756">
    <property type="entry name" value="UDP-Glycosyltransferase/glycogen phosphorylase"/>
    <property type="match status" value="1"/>
</dbReference>
<evidence type="ECO:0000256" key="32">
    <source>
        <dbReference type="ARBA" id="ARBA00024013"/>
    </source>
</evidence>
<evidence type="ECO:0000256" key="5">
    <source>
        <dbReference type="ARBA" id="ARBA00006300"/>
    </source>
</evidence>
<evidence type="ECO:0000256" key="36">
    <source>
        <dbReference type="ARBA" id="ARBA00047493"/>
    </source>
</evidence>
<sequence>MDQTRAFVKDVKRLVIKVLHFSSLSPSALAMISGFLVGTAVVTRTDGRLALGRLGALCEQVKELNVCGFEVILVTSGAVGVGRQRLRYRRLVNSSFADLQKPQLELDGKACAAVGQNGLMALYDLDVTSSELLVTDNDFKDPDFRMQLCQTVNTLLSLKVIPVFNENDAISTRRAPYEDSSGIFWDNDSLAALLALELKADLLILLSDVEGLYSGPPSEPNSRLIHTYVKERHDSEITFGDKSRVGRGGMTAKVKAAVYAAYAGTPVVITSFSGHCSGFTTDSILKVLQGERVGTLFHQDAANWGLQGEDTARDMAISARECSRRLQSLSSDARKKIMMDIANALEANEKLIRTENEISSLANSIRALADMEDPISRVLERTEVADGLILEKTACPLGVLLIVFESRPDALIQIASLAILSGNGLLLKGGKEAMRSNAILHKVITEAIPAVVGEKLIGLVTPREEIPDLLKESTKIPVLGHSDGICHVYLDKSADMEMASRIVLDAKIDYPATCNAMETLLIHRDLLNNEWLNDLLVELKSEGVALFGGPRASQEFGFSEAPSLHHEYNKMACTVEVVDDVHAAINHIHQYGSAHTDCIIAKDIATAEIFLSQVDSAAVFHNASTRFCDGARFGLGAEVGISTSRIHARGPVGVEGLLTTRWILKGSGQVVNGDEGVVYTHRKLPLFSKEKRSILPVGDITETIPDELAEIAILEEPEHLTWYHHGRQWKTKFQSVIGVIHTNYLEYVKREKNGQIQAFLLKYVNGWVTQIYCHKIVRLSGATQDLPRSVICNVHGVNPKFLEVGKTKHELKQRGQIAFPKGAYFIGKMVWSKGYTELLQLLSKFQDELSDLQIDLYGNGEDFNEIQESFSELTLDTRIYPGRDHVDSIFHDYKVFINPSTTDVVCTTTAEALAMGKIVICADHPSNEFFKQFPNCYTYNSGKEFVKLTLKALVKEPAPITDNLLHELSWEAATERFIEAAELKEIIQEKTLSSPKPFMAMSSDDWKKSLEEASAYLHNAISGIEAARYAFGAIPNTLQPDEQQCEELGLPFEPAAPTLKFHCFPGVIAKPTSSKSVAGLPLSRNHLALITSKQEMTAEYEEALICLSSLITRRTRADRSNKGDSFDLLFEYLKILDLEAAISPLNVIHVAGTKGKVGSTCTFTESIIRSCGFRTGLFTSPHLIDVRERFRLDGVEVSEKMFLEHFWWCWNRLQVDAAIMEVGLGGKFDATNVVQEPIVCGISSLGYDHMEILGYTLEEIAGEKAGIFKKNVPAYVAPQPESALHTLEEKASQLGIPLHVVSPLDPGLLKGQHLGLAGEHQFINAGLAVALSTFWLTKTGNLKNIQRNENTLPEQFIRGLSSANLEGRAQIIPDRVMQQQNSNNRCLTFYLDGAHSPESLEVCAKWFSTALREDSHHFEEHPHGKSPDGQGGYPDSDKVDCLQILLFNCMSVRDPQVLLPHLLNTCLKNGVKFHKAIFVPNQSVFNKVSSHASPPTDSEQVDLSWQLTLQRVWDNLCHAEGSSSLVFPSLPLAIKWLRESAQQGRSIRFQVLVTGSLHLVGDVLRLIKK</sequence>
<dbReference type="InterPro" id="IPR016163">
    <property type="entry name" value="Ald_DH_C"/>
</dbReference>
<dbReference type="InterPro" id="IPR001048">
    <property type="entry name" value="Asp/Glu/Uridylate_kinase"/>
</dbReference>
<dbReference type="InterPro" id="IPR000965">
    <property type="entry name" value="GPR_dom"/>
</dbReference>
<evidence type="ECO:0000313" key="45">
    <source>
        <dbReference type="EMBL" id="KAG6478538.1"/>
    </source>
</evidence>
<keyword evidence="20" id="KW-0808">Transferase</keyword>
<comment type="similarity">
    <text evidence="7">In the N-terminal section; belongs to the glutamate 5-kinase family.</text>
</comment>
<keyword evidence="16" id="KW-0028">Amino-acid biosynthesis</keyword>
<comment type="pathway">
    <text evidence="4">Amino-acid biosynthesis; L-proline biosynthesis; L-glutamate 5-semialdehyde from L-glutamate: step 1/2.</text>
</comment>
<dbReference type="Proteomes" id="UP000734854">
    <property type="component" value="Unassembled WGS sequence"/>
</dbReference>
<dbReference type="InterPro" id="IPR020593">
    <property type="entry name" value="G-glutamylP_reductase_CS"/>
</dbReference>
<evidence type="ECO:0000256" key="24">
    <source>
        <dbReference type="ARBA" id="ARBA00022777"/>
    </source>
</evidence>
<dbReference type="EC" id="1.2.1.41" evidence="10"/>
<dbReference type="InterPro" id="IPR018109">
    <property type="entry name" value="Folylpolyglutamate_synth_CS"/>
</dbReference>
<keyword evidence="27" id="KW-0460">Magnesium</keyword>
<dbReference type="InterPro" id="IPR036565">
    <property type="entry name" value="Mur-like_cat_sf"/>
</dbReference>
<comment type="function">
    <text evidence="40">P5CS plays a key role in proline biosynthesis, leading to osmoregulation in plants. Involved in abiotic stress tolerance.</text>
</comment>
<evidence type="ECO:0000256" key="27">
    <source>
        <dbReference type="ARBA" id="ARBA00022842"/>
    </source>
</evidence>
<dbReference type="CDD" id="cd07079">
    <property type="entry name" value="ALDH_F18-19_ProA-GPR"/>
    <property type="match status" value="1"/>
</dbReference>
<evidence type="ECO:0000256" key="25">
    <source>
        <dbReference type="ARBA" id="ARBA00022805"/>
    </source>
</evidence>
<keyword evidence="22" id="KW-0732">Signal</keyword>
<evidence type="ECO:0000256" key="20">
    <source>
        <dbReference type="ARBA" id="ARBA00022679"/>
    </source>
</evidence>
<dbReference type="GO" id="GO:0004349">
    <property type="term" value="F:glutamate 5-kinase activity"/>
    <property type="evidence" value="ECO:0007669"/>
    <property type="project" value="UniProtKB-EC"/>
</dbReference>
<evidence type="ECO:0000256" key="3">
    <source>
        <dbReference type="ARBA" id="ARBA00005150"/>
    </source>
</evidence>
<evidence type="ECO:0000256" key="26">
    <source>
        <dbReference type="ARBA" id="ARBA00022840"/>
    </source>
</evidence>
<comment type="subcellular location">
    <subcellularLocation>
        <location evidence="32">Plastid</location>
        <location evidence="32">Chloroplast outer membrane</location>
    </subcellularLocation>
</comment>
<evidence type="ECO:0000256" key="12">
    <source>
        <dbReference type="ARBA" id="ARBA00018660"/>
    </source>
</evidence>
<evidence type="ECO:0000256" key="41">
    <source>
        <dbReference type="ARBA" id="ARBA00071330"/>
    </source>
</evidence>
<keyword evidence="29" id="KW-0560">Oxidoreductase</keyword>
<dbReference type="FunFam" id="3.40.309.10:FF:000015">
    <property type="entry name" value="Delta-1-pyrroline-5-carboxylate synthase"/>
    <property type="match status" value="1"/>
</dbReference>
<keyword evidence="42" id="KW-0812">Transmembrane</keyword>
<evidence type="ECO:0000259" key="44">
    <source>
        <dbReference type="Pfam" id="PF00696"/>
    </source>
</evidence>
<evidence type="ECO:0000256" key="1">
    <source>
        <dbReference type="ARBA" id="ARBA00001944"/>
    </source>
</evidence>
<keyword evidence="18" id="KW-0641">Proline biosynthesis</keyword>
<evidence type="ECO:0000256" key="18">
    <source>
        <dbReference type="ARBA" id="ARBA00022650"/>
    </source>
</evidence>
<dbReference type="PROSITE" id="PS01223">
    <property type="entry name" value="PROA"/>
    <property type="match status" value="1"/>
</dbReference>
<dbReference type="InterPro" id="IPR001296">
    <property type="entry name" value="Glyco_trans_1"/>
</dbReference>
<evidence type="ECO:0000256" key="40">
    <source>
        <dbReference type="ARBA" id="ARBA00058494"/>
    </source>
</evidence>
<dbReference type="HAMAP" id="MF_00412">
    <property type="entry name" value="ProA"/>
    <property type="match status" value="1"/>
</dbReference>
<evidence type="ECO:0000256" key="21">
    <source>
        <dbReference type="ARBA" id="ARBA00022723"/>
    </source>
</evidence>
<evidence type="ECO:0000256" key="29">
    <source>
        <dbReference type="ARBA" id="ARBA00023002"/>
    </source>
</evidence>
<keyword evidence="25" id="KW-1002">Plastid outer membrane</keyword>
<keyword evidence="17" id="KW-0934">Plastid</keyword>
<evidence type="ECO:0000256" key="33">
    <source>
        <dbReference type="ARBA" id="ARBA00024055"/>
    </source>
</evidence>
<keyword evidence="15" id="KW-0436">Ligase</keyword>
<name>A0A8J5F4W6_ZINOF</name>
<dbReference type="SUPFAM" id="SSF53244">
    <property type="entry name" value="MurD-like peptide ligases, peptide-binding domain"/>
    <property type="match status" value="1"/>
</dbReference>
<evidence type="ECO:0000256" key="14">
    <source>
        <dbReference type="ARBA" id="ARBA00022563"/>
    </source>
</evidence>
<keyword evidence="31" id="KW-0511">Multifunctional enzyme</keyword>
<reference evidence="45 46" key="1">
    <citation type="submission" date="2020-08" db="EMBL/GenBank/DDBJ databases">
        <title>Plant Genome Project.</title>
        <authorList>
            <person name="Zhang R.-G."/>
        </authorList>
    </citation>
    <scope>NUCLEOTIDE SEQUENCE [LARGE SCALE GENOMIC DNA]</scope>
    <source>
        <tissue evidence="45">Rhizome</tissue>
    </source>
</reference>
<dbReference type="InterPro" id="IPR016161">
    <property type="entry name" value="Ald_DH/histidinol_DH"/>
</dbReference>
<comment type="cofactor">
    <cofactor evidence="1">
        <name>a monovalent cation</name>
        <dbReference type="ChEBI" id="CHEBI:60242"/>
    </cofactor>
</comment>
<dbReference type="SUPFAM" id="SSF53720">
    <property type="entry name" value="ALDH-like"/>
    <property type="match status" value="1"/>
</dbReference>
<dbReference type="Gene3D" id="3.40.605.10">
    <property type="entry name" value="Aldehyde Dehydrogenase, Chain A, domain 1"/>
    <property type="match status" value="1"/>
</dbReference>
<keyword evidence="24" id="KW-0418">Kinase</keyword>
<evidence type="ECO:0000256" key="16">
    <source>
        <dbReference type="ARBA" id="ARBA00022605"/>
    </source>
</evidence>
<dbReference type="Gene3D" id="3.90.190.20">
    <property type="entry name" value="Mur ligase, C-terminal domain"/>
    <property type="match status" value="1"/>
</dbReference>
<keyword evidence="19" id="KW-0328">Glycosyltransferase</keyword>
<dbReference type="UniPathway" id="UPA00098">
    <property type="reaction ID" value="UER00359"/>
</dbReference>
<keyword evidence="26" id="KW-0067">ATP-binding</keyword>
<keyword evidence="13" id="KW-0150">Chloroplast</keyword>
<evidence type="ECO:0000256" key="22">
    <source>
        <dbReference type="ARBA" id="ARBA00022729"/>
    </source>
</evidence>
<evidence type="ECO:0000256" key="8">
    <source>
        <dbReference type="ARBA" id="ARBA00009481"/>
    </source>
</evidence>
<dbReference type="InterPro" id="IPR019797">
    <property type="entry name" value="Glutamate_5-kinase_CS"/>
</dbReference>
<evidence type="ECO:0000256" key="35">
    <source>
        <dbReference type="ARBA" id="ARBA00030876"/>
    </source>
</evidence>
<feature type="transmembrane region" description="Helical" evidence="42">
    <location>
        <begin position="21"/>
        <end position="42"/>
    </location>
</feature>
<evidence type="ECO:0000256" key="11">
    <source>
        <dbReference type="ARBA" id="ARBA00013025"/>
    </source>
</evidence>
<keyword evidence="42" id="KW-1133">Transmembrane helix</keyword>
<protein>
    <recommendedName>
        <fullName evidence="41">Digalactosyldiacylglycerol synthase 2, chloroplastic</fullName>
        <ecNumber evidence="10">1.2.1.41</ecNumber>
        <ecNumber evidence="33">2.4.1.241</ecNumber>
        <ecNumber evidence="9">2.7.2.11</ecNumber>
        <ecNumber evidence="11">6.3.2.17</ecNumber>
    </recommendedName>
    <alternativeName>
        <fullName evidence="35">Folylpoly-gamma-glutamate synthetase</fullName>
    </alternativeName>
    <alternativeName>
        <fullName evidence="12">Folylpolyglutamate synthase</fullName>
    </alternativeName>
    <alternativeName>
        <fullName evidence="34">Tetrahydrofolylpolyglutamate synthase</fullName>
    </alternativeName>
</protein>
<dbReference type="InterPro" id="IPR036393">
    <property type="entry name" value="AceGlu_kinase-like_sf"/>
</dbReference>